<keyword evidence="4" id="KW-0862">Zinc</keyword>
<dbReference type="GO" id="GO:0070403">
    <property type="term" value="F:NAD+ binding"/>
    <property type="evidence" value="ECO:0007669"/>
    <property type="project" value="InterPro"/>
</dbReference>
<dbReference type="Proteomes" id="UP001321749">
    <property type="component" value="Unassembled WGS sequence"/>
</dbReference>
<keyword evidence="4" id="KW-0479">Metal-binding</keyword>
<evidence type="ECO:0000313" key="6">
    <source>
        <dbReference type="EMBL" id="KAK4457428.1"/>
    </source>
</evidence>
<keyword evidence="2" id="KW-0808">Transferase</keyword>
<evidence type="ECO:0000256" key="4">
    <source>
        <dbReference type="PROSITE-ProRule" id="PRU00236"/>
    </source>
</evidence>
<dbReference type="PANTHER" id="PTHR47651">
    <property type="entry name" value="NAD-DEPENDENT HISTONE DEACETYLASE HST4"/>
    <property type="match status" value="1"/>
</dbReference>
<evidence type="ECO:0000256" key="3">
    <source>
        <dbReference type="ARBA" id="ARBA00023027"/>
    </source>
</evidence>
<organism evidence="6 7">
    <name type="scientific">Cladorrhinum samala</name>
    <dbReference type="NCBI Taxonomy" id="585594"/>
    <lineage>
        <taxon>Eukaryota</taxon>
        <taxon>Fungi</taxon>
        <taxon>Dikarya</taxon>
        <taxon>Ascomycota</taxon>
        <taxon>Pezizomycotina</taxon>
        <taxon>Sordariomycetes</taxon>
        <taxon>Sordariomycetidae</taxon>
        <taxon>Sordariales</taxon>
        <taxon>Podosporaceae</taxon>
        <taxon>Cladorrhinum</taxon>
    </lineage>
</organism>
<dbReference type="InterPro" id="IPR029035">
    <property type="entry name" value="DHS-like_NAD/FAD-binding_dom"/>
</dbReference>
<keyword evidence="3" id="KW-0520">NAD</keyword>
<dbReference type="Pfam" id="PF02146">
    <property type="entry name" value="SIR2"/>
    <property type="match status" value="1"/>
</dbReference>
<dbReference type="GO" id="GO:0016740">
    <property type="term" value="F:transferase activity"/>
    <property type="evidence" value="ECO:0007669"/>
    <property type="project" value="UniProtKB-KW"/>
</dbReference>
<dbReference type="InterPro" id="IPR003000">
    <property type="entry name" value="Sirtuin"/>
</dbReference>
<comment type="similarity">
    <text evidence="1">Belongs to the sirtuin family. Class I subfamily.</text>
</comment>
<dbReference type="PROSITE" id="PS50305">
    <property type="entry name" value="SIRTUIN"/>
    <property type="match status" value="1"/>
</dbReference>
<sequence>MRPPLLRIPYTQPLPPPTILPPSANTLEGAVSALHRFLLAPSANLNSKTAILTGAGLSVASGLADYRGTKGTYRVNKTYRPIYYHEFITSHQARKRYWARSFLGWPSFNKAQPNASHNAIRDLGKTGLISSVITQNVDSFHPRAHPDLKTLELHGYLRAAKCVSCGAEVDRDEFQRDLARLNPLWSAFLEEVLATGALETENPEEMRKRGIRLNPDGDVEVPDAPYSTFRYPACPKCLAKPPDTVMAGDGEAKRGVVEVDADGAWGGNSNAGILKPGVVLFGENIASSVKEAAEAAIDASGKLLVLGTSLATYSAWRLAKRAKDYGMPIAVINMGGVRGEEVFFQDLNPAQDGRLGVRSEVAAEQLLPALVQRIR</sequence>
<evidence type="ECO:0000256" key="1">
    <source>
        <dbReference type="ARBA" id="ARBA00006924"/>
    </source>
</evidence>
<dbReference type="InterPro" id="IPR026590">
    <property type="entry name" value="Ssirtuin_cat_dom"/>
</dbReference>
<keyword evidence="7" id="KW-1185">Reference proteome</keyword>
<comment type="caution">
    <text evidence="6">The sequence shown here is derived from an EMBL/GenBank/DDBJ whole genome shotgun (WGS) entry which is preliminary data.</text>
</comment>
<dbReference type="PANTHER" id="PTHR47651:SF17">
    <property type="entry name" value="DEACETYLASE SIRTUIN-TYPE DOMAIN-CONTAINING PROTEIN"/>
    <property type="match status" value="1"/>
</dbReference>
<name>A0AAV9H9Q7_9PEZI</name>
<accession>A0AAV9H9Q7</accession>
<feature type="binding site" evidence="4">
    <location>
        <position position="165"/>
    </location>
    <ligand>
        <name>Zn(2+)</name>
        <dbReference type="ChEBI" id="CHEBI:29105"/>
    </ligand>
</feature>
<gene>
    <name evidence="6" type="ORF">QBC42DRAFT_212718</name>
</gene>
<dbReference type="SUPFAM" id="SSF52467">
    <property type="entry name" value="DHS-like NAD/FAD-binding domain"/>
    <property type="match status" value="1"/>
</dbReference>
<reference evidence="6" key="1">
    <citation type="journal article" date="2023" name="Mol. Phylogenet. Evol.">
        <title>Genome-scale phylogeny and comparative genomics of the fungal order Sordariales.</title>
        <authorList>
            <person name="Hensen N."/>
            <person name="Bonometti L."/>
            <person name="Westerberg I."/>
            <person name="Brannstrom I.O."/>
            <person name="Guillou S."/>
            <person name="Cros-Aarteil S."/>
            <person name="Calhoun S."/>
            <person name="Haridas S."/>
            <person name="Kuo A."/>
            <person name="Mondo S."/>
            <person name="Pangilinan J."/>
            <person name="Riley R."/>
            <person name="LaButti K."/>
            <person name="Andreopoulos B."/>
            <person name="Lipzen A."/>
            <person name="Chen C."/>
            <person name="Yan M."/>
            <person name="Daum C."/>
            <person name="Ng V."/>
            <person name="Clum A."/>
            <person name="Steindorff A."/>
            <person name="Ohm R.A."/>
            <person name="Martin F."/>
            <person name="Silar P."/>
            <person name="Natvig D.O."/>
            <person name="Lalanne C."/>
            <person name="Gautier V."/>
            <person name="Ament-Velasquez S.L."/>
            <person name="Kruys A."/>
            <person name="Hutchinson M.I."/>
            <person name="Powell A.J."/>
            <person name="Barry K."/>
            <person name="Miller A.N."/>
            <person name="Grigoriev I.V."/>
            <person name="Debuchy R."/>
            <person name="Gladieux P."/>
            <person name="Hiltunen Thoren M."/>
            <person name="Johannesson H."/>
        </authorList>
    </citation>
    <scope>NUCLEOTIDE SEQUENCE</scope>
    <source>
        <strain evidence="6">PSN324</strain>
    </source>
</reference>
<dbReference type="AlphaFoldDB" id="A0AAV9H9Q7"/>
<feature type="binding site" evidence="4">
    <location>
        <position position="234"/>
    </location>
    <ligand>
        <name>Zn(2+)</name>
        <dbReference type="ChEBI" id="CHEBI:29105"/>
    </ligand>
</feature>
<feature type="binding site" evidence="4">
    <location>
        <position position="237"/>
    </location>
    <ligand>
        <name>Zn(2+)</name>
        <dbReference type="ChEBI" id="CHEBI:29105"/>
    </ligand>
</feature>
<dbReference type="InterPro" id="IPR026591">
    <property type="entry name" value="Sirtuin_cat_small_dom_sf"/>
</dbReference>
<proteinExistence type="inferred from homology"/>
<dbReference type="Gene3D" id="3.30.1600.10">
    <property type="entry name" value="SIR2/SIRT2 'Small Domain"/>
    <property type="match status" value="1"/>
</dbReference>
<feature type="domain" description="Deacetylase sirtuin-type" evidence="5">
    <location>
        <begin position="24"/>
        <end position="375"/>
    </location>
</feature>
<reference evidence="6" key="2">
    <citation type="submission" date="2023-06" db="EMBL/GenBank/DDBJ databases">
        <authorList>
            <consortium name="Lawrence Berkeley National Laboratory"/>
            <person name="Mondo S.J."/>
            <person name="Hensen N."/>
            <person name="Bonometti L."/>
            <person name="Westerberg I."/>
            <person name="Brannstrom I.O."/>
            <person name="Guillou S."/>
            <person name="Cros-Aarteil S."/>
            <person name="Calhoun S."/>
            <person name="Haridas S."/>
            <person name="Kuo A."/>
            <person name="Pangilinan J."/>
            <person name="Riley R."/>
            <person name="Labutti K."/>
            <person name="Andreopoulos B."/>
            <person name="Lipzen A."/>
            <person name="Chen C."/>
            <person name="Yanf M."/>
            <person name="Daum C."/>
            <person name="Ng V."/>
            <person name="Clum A."/>
            <person name="Steindorff A."/>
            <person name="Ohm R."/>
            <person name="Martin F."/>
            <person name="Silar P."/>
            <person name="Natvig D."/>
            <person name="Lalanne C."/>
            <person name="Gautier V."/>
            <person name="Ament-Velasquez S.L."/>
            <person name="Kruys A."/>
            <person name="Hutchinson M.I."/>
            <person name="Powell A.J."/>
            <person name="Barry K."/>
            <person name="Miller A.N."/>
            <person name="Grigoriev I.V."/>
            <person name="Debuchy R."/>
            <person name="Gladieux P."/>
            <person name="Thoren M.H."/>
            <person name="Johannesson H."/>
        </authorList>
    </citation>
    <scope>NUCLEOTIDE SEQUENCE</scope>
    <source>
        <strain evidence="6">PSN324</strain>
    </source>
</reference>
<dbReference type="Gene3D" id="3.40.50.1220">
    <property type="entry name" value="TPP-binding domain"/>
    <property type="match status" value="1"/>
</dbReference>
<evidence type="ECO:0000256" key="2">
    <source>
        <dbReference type="ARBA" id="ARBA00022679"/>
    </source>
</evidence>
<feature type="binding site" evidence="4">
    <location>
        <position position="162"/>
    </location>
    <ligand>
        <name>Zn(2+)</name>
        <dbReference type="ChEBI" id="CHEBI:29105"/>
    </ligand>
</feature>
<feature type="active site" description="Proton acceptor" evidence="4">
    <location>
        <position position="154"/>
    </location>
</feature>
<evidence type="ECO:0000313" key="7">
    <source>
        <dbReference type="Proteomes" id="UP001321749"/>
    </source>
</evidence>
<evidence type="ECO:0000259" key="5">
    <source>
        <dbReference type="PROSITE" id="PS50305"/>
    </source>
</evidence>
<dbReference type="GO" id="GO:0046872">
    <property type="term" value="F:metal ion binding"/>
    <property type="evidence" value="ECO:0007669"/>
    <property type="project" value="UniProtKB-KW"/>
</dbReference>
<protein>
    <submittedName>
        <fullName evidence="6">DHS-like NAD/FAD-binding domain-containing protein</fullName>
    </submittedName>
</protein>
<dbReference type="EMBL" id="MU865115">
    <property type="protein sequence ID" value="KAK4457428.1"/>
    <property type="molecule type" value="Genomic_DNA"/>
</dbReference>